<dbReference type="AlphaFoldDB" id="A0AAX2ZGR9"/>
<dbReference type="GO" id="GO:0016020">
    <property type="term" value="C:membrane"/>
    <property type="evidence" value="ECO:0007669"/>
    <property type="project" value="UniProtKB-SubCell"/>
</dbReference>
<comment type="subcellular location">
    <subcellularLocation>
        <location evidence="1">Membrane</location>
        <topology evidence="1">Multi-pass membrane protein</topology>
    </subcellularLocation>
</comment>
<dbReference type="NCBIfam" id="TIGR01593">
    <property type="entry name" value="holin_tox_secr"/>
    <property type="match status" value="1"/>
</dbReference>
<organism evidence="6 7">
    <name type="scientific">Terrisporobacter hibernicus</name>
    <dbReference type="NCBI Taxonomy" id="2813371"/>
    <lineage>
        <taxon>Bacteria</taxon>
        <taxon>Bacillati</taxon>
        <taxon>Bacillota</taxon>
        <taxon>Clostridia</taxon>
        <taxon>Peptostreptococcales</taxon>
        <taxon>Peptostreptococcaceae</taxon>
        <taxon>Terrisporobacter</taxon>
    </lineage>
</organism>
<dbReference type="KEGG" id="tem:JW646_18550"/>
<accession>A0AAX2ZGR9</accession>
<feature type="transmembrane region" description="Helical" evidence="5">
    <location>
        <begin position="32"/>
        <end position="50"/>
    </location>
</feature>
<feature type="transmembrane region" description="Helical" evidence="5">
    <location>
        <begin position="7"/>
        <end position="26"/>
    </location>
</feature>
<sequence length="133" mass="14767">MEKYFNEISVGFGLIGGFICKFLGGWDMLLKAIVILVVLDYVTGLLKAIYNKSLSSEIGFKGLIRKIIIFVVIATAYVIQGIVGDAIPLREITILFFIANESLSLLENAGEFVPIPDKLKDTLIQLRDNKEVK</sequence>
<dbReference type="EMBL" id="CP081135">
    <property type="protein sequence ID" value="UEL47595.1"/>
    <property type="molecule type" value="Genomic_DNA"/>
</dbReference>
<evidence type="ECO:0000313" key="7">
    <source>
        <dbReference type="Proteomes" id="UP001198983"/>
    </source>
</evidence>
<evidence type="ECO:0000256" key="5">
    <source>
        <dbReference type="SAM" id="Phobius"/>
    </source>
</evidence>
<dbReference type="InterPro" id="IPR006480">
    <property type="entry name" value="Phage_holin_4_1"/>
</dbReference>
<keyword evidence="4 5" id="KW-0472">Membrane</keyword>
<protein>
    <submittedName>
        <fullName evidence="6">Phage holin family protein</fullName>
    </submittedName>
</protein>
<name>A0AAX2ZGR9_9FIRM</name>
<keyword evidence="7" id="KW-1185">Reference proteome</keyword>
<keyword evidence="3 5" id="KW-1133">Transmembrane helix</keyword>
<evidence type="ECO:0000256" key="4">
    <source>
        <dbReference type="ARBA" id="ARBA00023136"/>
    </source>
</evidence>
<evidence type="ECO:0000256" key="3">
    <source>
        <dbReference type="ARBA" id="ARBA00022989"/>
    </source>
</evidence>
<evidence type="ECO:0000256" key="1">
    <source>
        <dbReference type="ARBA" id="ARBA00004141"/>
    </source>
</evidence>
<evidence type="ECO:0000256" key="2">
    <source>
        <dbReference type="ARBA" id="ARBA00022692"/>
    </source>
</evidence>
<gene>
    <name evidence="6" type="ORF">JW646_18550</name>
</gene>
<dbReference type="RefSeq" id="WP_228415969.1">
    <property type="nucleotide sequence ID" value="NZ_CP081135.1"/>
</dbReference>
<dbReference type="Pfam" id="PF05105">
    <property type="entry name" value="Phage_holin_4_1"/>
    <property type="match status" value="1"/>
</dbReference>
<evidence type="ECO:0000313" key="6">
    <source>
        <dbReference type="EMBL" id="UEL47595.1"/>
    </source>
</evidence>
<dbReference type="Proteomes" id="UP001198983">
    <property type="component" value="Chromosome"/>
</dbReference>
<keyword evidence="2 5" id="KW-0812">Transmembrane</keyword>
<proteinExistence type="predicted"/>
<reference evidence="6 7" key="1">
    <citation type="journal article" date="2023" name="Int. J. Syst. Evol. Microbiol.">
        <title>Terrisporobacter hibernicus sp. nov., isolated from bovine faeces in Northern Ireland.</title>
        <authorList>
            <person name="Mitchell M."/>
            <person name="Nguyen S.V."/>
            <person name="Connor M."/>
            <person name="Fairley D.J."/>
            <person name="Donoghue O."/>
            <person name="Marshall H."/>
            <person name="Koolman L."/>
            <person name="McMullan G."/>
            <person name="Schaffer K.E."/>
            <person name="McGrath J.W."/>
            <person name="Fanning S."/>
        </authorList>
    </citation>
    <scope>NUCLEOTIDE SEQUENCE [LARGE SCALE GENOMIC DNA]</scope>
    <source>
        <strain evidence="6 7">MCA3</strain>
    </source>
</reference>
<feature type="transmembrane region" description="Helical" evidence="5">
    <location>
        <begin position="62"/>
        <end position="83"/>
    </location>
</feature>